<dbReference type="SUPFAM" id="SSF56496">
    <property type="entry name" value="Fibrinogen C-terminal domain-like"/>
    <property type="match status" value="1"/>
</dbReference>
<evidence type="ECO:0000313" key="2">
    <source>
        <dbReference type="EMBL" id="KAJ8024085.1"/>
    </source>
</evidence>
<name>A0A9Q0YK87_HOLLE</name>
<gene>
    <name evidence="2" type="ORF">HOLleu_36713</name>
</gene>
<dbReference type="Proteomes" id="UP001152320">
    <property type="component" value="Chromosome 19"/>
</dbReference>
<keyword evidence="3" id="KW-1185">Reference proteome</keyword>
<evidence type="ECO:0000259" key="1">
    <source>
        <dbReference type="PROSITE" id="PS51406"/>
    </source>
</evidence>
<dbReference type="Gene3D" id="3.90.215.10">
    <property type="entry name" value="Gamma Fibrinogen, chain A, domain 1"/>
    <property type="match status" value="1"/>
</dbReference>
<dbReference type="InterPro" id="IPR036056">
    <property type="entry name" value="Fibrinogen-like_C"/>
</dbReference>
<organism evidence="2 3">
    <name type="scientific">Holothuria leucospilota</name>
    <name type="common">Black long sea cucumber</name>
    <name type="synonym">Mertensiothuria leucospilota</name>
    <dbReference type="NCBI Taxonomy" id="206669"/>
    <lineage>
        <taxon>Eukaryota</taxon>
        <taxon>Metazoa</taxon>
        <taxon>Echinodermata</taxon>
        <taxon>Eleutherozoa</taxon>
        <taxon>Echinozoa</taxon>
        <taxon>Holothuroidea</taxon>
        <taxon>Aspidochirotacea</taxon>
        <taxon>Aspidochirotida</taxon>
        <taxon>Holothuriidae</taxon>
        <taxon>Holothuria</taxon>
    </lineage>
</organism>
<accession>A0A9Q0YK87</accession>
<dbReference type="EMBL" id="JAIZAY010000019">
    <property type="protein sequence ID" value="KAJ8024085.1"/>
    <property type="molecule type" value="Genomic_DNA"/>
</dbReference>
<dbReference type="AlphaFoldDB" id="A0A9Q0YK87"/>
<dbReference type="OrthoDB" id="6145874at2759"/>
<dbReference type="PROSITE" id="PS51406">
    <property type="entry name" value="FIBRINOGEN_C_2"/>
    <property type="match status" value="1"/>
</dbReference>
<dbReference type="GO" id="GO:0005615">
    <property type="term" value="C:extracellular space"/>
    <property type="evidence" value="ECO:0007669"/>
    <property type="project" value="TreeGrafter"/>
</dbReference>
<protein>
    <submittedName>
        <fullName evidence="2">Fibrinogen C domain-containing protein 1-B</fullName>
    </submittedName>
</protein>
<dbReference type="InterPro" id="IPR050373">
    <property type="entry name" value="Fibrinogen_C-term_domain"/>
</dbReference>
<sequence length="93" mass="10774">MACIRLLLITVKAFTFFHETGRDNLLHHKGQAFSTYDSDHDNKVNGNCAVIQHSAWWFTDCVFCDLNAPIIHWGHLPGGQYHIKYTEMKLRPM</sequence>
<proteinExistence type="predicted"/>
<dbReference type="InterPro" id="IPR014716">
    <property type="entry name" value="Fibrinogen_a/b/g_C_1"/>
</dbReference>
<feature type="domain" description="Fibrinogen C-terminal" evidence="1">
    <location>
        <begin position="1"/>
        <end position="93"/>
    </location>
</feature>
<dbReference type="PANTHER" id="PTHR19143">
    <property type="entry name" value="FIBRINOGEN/TENASCIN/ANGIOPOEITIN"/>
    <property type="match status" value="1"/>
</dbReference>
<dbReference type="InterPro" id="IPR002181">
    <property type="entry name" value="Fibrinogen_a/b/g_C_dom"/>
</dbReference>
<comment type="caution">
    <text evidence="2">The sequence shown here is derived from an EMBL/GenBank/DDBJ whole genome shotgun (WGS) entry which is preliminary data.</text>
</comment>
<reference evidence="2" key="1">
    <citation type="submission" date="2021-10" db="EMBL/GenBank/DDBJ databases">
        <title>Tropical sea cucumber genome reveals ecological adaptation and Cuvierian tubules defense mechanism.</title>
        <authorList>
            <person name="Chen T."/>
        </authorList>
    </citation>
    <scope>NUCLEOTIDE SEQUENCE</scope>
    <source>
        <strain evidence="2">Nanhai2018</strain>
        <tissue evidence="2">Muscle</tissue>
    </source>
</reference>
<dbReference type="Pfam" id="PF00147">
    <property type="entry name" value="Fibrinogen_C"/>
    <property type="match status" value="1"/>
</dbReference>
<evidence type="ECO:0000313" key="3">
    <source>
        <dbReference type="Proteomes" id="UP001152320"/>
    </source>
</evidence>